<dbReference type="PANTHER" id="PTHR45008">
    <property type="entry name" value="PTS SYSTEM GLUCOSE-SPECIFIC EIIA COMPONENT"/>
    <property type="match status" value="1"/>
</dbReference>
<sequence>QPAQGAPQEKTPEVITPPEQGGICSPMTGEIVPLIHVADTTFASGLLGKGIAILPSVGEVRSPVAGRIASLFATLHAIGIESDDGVELLIHVGIDTVKLDGKFFSAHVNVG</sequence>
<comment type="subcellular location">
    <subcellularLocation>
        <location evidence="1">Cytoplasm</location>
    </subcellularLocation>
</comment>
<dbReference type="PROSITE" id="PS51093">
    <property type="entry name" value="PTS_EIIA_TYPE_1"/>
    <property type="match status" value="1"/>
</dbReference>
<gene>
    <name evidence="13" type="ORF">HLX92_27835</name>
</gene>
<dbReference type="EMBL" id="JABFNF010000576">
    <property type="protein sequence ID" value="MBA1889927.1"/>
    <property type="molecule type" value="Genomic_DNA"/>
</dbReference>
<accession>A0A8T3LJA9</accession>
<dbReference type="GO" id="GO:0005737">
    <property type="term" value="C:cytoplasm"/>
    <property type="evidence" value="ECO:0007669"/>
    <property type="project" value="UniProtKB-SubCell"/>
</dbReference>
<dbReference type="RefSeq" id="WP_181204366.1">
    <property type="nucleotide sequence ID" value="NZ_JABFNF010000576.1"/>
</dbReference>
<evidence type="ECO:0000256" key="2">
    <source>
        <dbReference type="ARBA" id="ARBA00022448"/>
    </source>
</evidence>
<feature type="non-terminal residue" evidence="13">
    <location>
        <position position="111"/>
    </location>
</feature>
<dbReference type="SUPFAM" id="SSF51261">
    <property type="entry name" value="Duplicated hybrid motif"/>
    <property type="match status" value="1"/>
</dbReference>
<dbReference type="InterPro" id="IPR001127">
    <property type="entry name" value="PTS_EIIA_1_perm"/>
</dbReference>
<proteinExistence type="predicted"/>
<dbReference type="PROSITE" id="PS00371">
    <property type="entry name" value="PTS_EIIA_TYPE_1_HIS"/>
    <property type="match status" value="1"/>
</dbReference>
<evidence type="ECO:0000256" key="7">
    <source>
        <dbReference type="ARBA" id="ARBA00039163"/>
    </source>
</evidence>
<keyword evidence="4" id="KW-0808">Transferase</keyword>
<evidence type="ECO:0000256" key="10">
    <source>
        <dbReference type="ARBA" id="ARBA00042873"/>
    </source>
</evidence>
<keyword evidence="5" id="KW-0598">Phosphotransferase system</keyword>
<evidence type="ECO:0000313" key="13">
    <source>
        <dbReference type="EMBL" id="MBA1889927.1"/>
    </source>
</evidence>
<feature type="non-terminal residue" evidence="13">
    <location>
        <position position="1"/>
    </location>
</feature>
<dbReference type="GO" id="GO:0016301">
    <property type="term" value="F:kinase activity"/>
    <property type="evidence" value="ECO:0007669"/>
    <property type="project" value="UniProtKB-KW"/>
</dbReference>
<evidence type="ECO:0000256" key="6">
    <source>
        <dbReference type="ARBA" id="ARBA00022777"/>
    </source>
</evidence>
<evidence type="ECO:0000256" key="4">
    <source>
        <dbReference type="ARBA" id="ARBA00022679"/>
    </source>
</evidence>
<dbReference type="PANTHER" id="PTHR45008:SF1">
    <property type="entry name" value="PTS SYSTEM GLUCOSE-SPECIFIC EIIA COMPONENT"/>
    <property type="match status" value="1"/>
</dbReference>
<dbReference type="GO" id="GO:0009401">
    <property type="term" value="P:phosphoenolpyruvate-dependent sugar phosphotransferase system"/>
    <property type="evidence" value="ECO:0007669"/>
    <property type="project" value="UniProtKB-KW"/>
</dbReference>
<evidence type="ECO:0000256" key="3">
    <source>
        <dbReference type="ARBA" id="ARBA00022597"/>
    </source>
</evidence>
<keyword evidence="3 13" id="KW-0762">Sugar transport</keyword>
<name>A0A8T3LJA9_ECOLX</name>
<evidence type="ECO:0000256" key="9">
    <source>
        <dbReference type="ARBA" id="ARBA00042526"/>
    </source>
</evidence>
<feature type="region of interest" description="Disordered" evidence="11">
    <location>
        <begin position="1"/>
        <end position="22"/>
    </location>
</feature>
<evidence type="ECO:0000256" key="5">
    <source>
        <dbReference type="ARBA" id="ARBA00022683"/>
    </source>
</evidence>
<evidence type="ECO:0000256" key="1">
    <source>
        <dbReference type="ARBA" id="ARBA00004496"/>
    </source>
</evidence>
<dbReference type="NCBIfam" id="TIGR00830">
    <property type="entry name" value="PTBA"/>
    <property type="match status" value="1"/>
</dbReference>
<dbReference type="Gene3D" id="2.70.70.10">
    <property type="entry name" value="Glucose Permease (Domain IIA)"/>
    <property type="match status" value="1"/>
</dbReference>
<keyword evidence="6" id="KW-0418">Kinase</keyword>
<organism evidence="13 14">
    <name type="scientific">Escherichia coli</name>
    <dbReference type="NCBI Taxonomy" id="562"/>
    <lineage>
        <taxon>Bacteria</taxon>
        <taxon>Pseudomonadati</taxon>
        <taxon>Pseudomonadota</taxon>
        <taxon>Gammaproteobacteria</taxon>
        <taxon>Enterobacterales</taxon>
        <taxon>Enterobacteriaceae</taxon>
        <taxon>Escherichia</taxon>
    </lineage>
</organism>
<feature type="domain" description="PTS EIIA type-1" evidence="12">
    <location>
        <begin position="39"/>
        <end position="111"/>
    </location>
</feature>
<evidence type="ECO:0000256" key="8">
    <source>
        <dbReference type="ARBA" id="ARBA00042296"/>
    </source>
</evidence>
<evidence type="ECO:0000256" key="11">
    <source>
        <dbReference type="SAM" id="MobiDB-lite"/>
    </source>
</evidence>
<reference evidence="13 14" key="1">
    <citation type="submission" date="2020-05" db="EMBL/GenBank/DDBJ databases">
        <title>Epidemiological investigations into extended-spectrum beta-lactam resistant Escherichia coli ST457 carried by Australian Silver gulls identified clonal lineages that cause ExPEC disease.</title>
        <authorList>
            <person name="Nesporova K."/>
            <person name="Wyrsch E.R."/>
            <person name="Valcek A."/>
            <person name="Bitar I."/>
            <person name="Chaw K."/>
            <person name="Harris P."/>
            <person name="Hrabak J."/>
            <person name="Djordjevic S.P."/>
            <person name="Dolejska M."/>
        </authorList>
    </citation>
    <scope>NUCLEOTIDE SEQUENCE [LARGE SCALE GENOMIC DNA]</scope>
    <source>
        <strain evidence="13 14">CE1966</strain>
    </source>
</reference>
<evidence type="ECO:0000313" key="14">
    <source>
        <dbReference type="Proteomes" id="UP000523197"/>
    </source>
</evidence>
<evidence type="ECO:0000259" key="12">
    <source>
        <dbReference type="PROSITE" id="PS51093"/>
    </source>
</evidence>
<dbReference type="Proteomes" id="UP000523197">
    <property type="component" value="Unassembled WGS sequence"/>
</dbReference>
<dbReference type="InterPro" id="IPR050890">
    <property type="entry name" value="PTS_EIIA_component"/>
</dbReference>
<dbReference type="AlphaFoldDB" id="A0A8T3LJA9"/>
<comment type="caution">
    <text evidence="13">The sequence shown here is derived from an EMBL/GenBank/DDBJ whole genome shotgun (WGS) entry which is preliminary data.</text>
</comment>
<dbReference type="Pfam" id="PF00358">
    <property type="entry name" value="PTS_EIIA_1"/>
    <property type="match status" value="1"/>
</dbReference>
<keyword evidence="2" id="KW-0813">Transport</keyword>
<protein>
    <recommendedName>
        <fullName evidence="7">PTS system glucose-specific EIIA component</fullName>
    </recommendedName>
    <alternativeName>
        <fullName evidence="10">EIIA-Glc</fullName>
    </alternativeName>
    <alternativeName>
        <fullName evidence="9">EIII-Glc</fullName>
    </alternativeName>
    <alternativeName>
        <fullName evidence="8">Glucose-specific phosphotransferase enzyme IIA component</fullName>
    </alternativeName>
</protein>
<dbReference type="InterPro" id="IPR011055">
    <property type="entry name" value="Dup_hybrid_motif"/>
</dbReference>